<evidence type="ECO:0000313" key="9">
    <source>
        <dbReference type="EMBL" id="SMO72896.1"/>
    </source>
</evidence>
<dbReference type="OrthoDB" id="691231at2"/>
<dbReference type="SUPFAM" id="SSF48452">
    <property type="entry name" value="TPR-like"/>
    <property type="match status" value="1"/>
</dbReference>
<dbReference type="Pfam" id="PF14322">
    <property type="entry name" value="SusD-like_3"/>
    <property type="match status" value="1"/>
</dbReference>
<proteinExistence type="inferred from homology"/>
<evidence type="ECO:0000256" key="1">
    <source>
        <dbReference type="ARBA" id="ARBA00004442"/>
    </source>
</evidence>
<dbReference type="AlphaFoldDB" id="A0A521DMJ0"/>
<dbReference type="InterPro" id="IPR011990">
    <property type="entry name" value="TPR-like_helical_dom_sf"/>
</dbReference>
<dbReference type="InterPro" id="IPR033985">
    <property type="entry name" value="SusD-like_N"/>
</dbReference>
<feature type="domain" description="RagB/SusD" evidence="7">
    <location>
        <begin position="275"/>
        <end position="536"/>
    </location>
</feature>
<feature type="chain" id="PRO_5022192723" evidence="6">
    <location>
        <begin position="20"/>
        <end position="536"/>
    </location>
</feature>
<evidence type="ECO:0000256" key="6">
    <source>
        <dbReference type="SAM" id="SignalP"/>
    </source>
</evidence>
<dbReference type="GO" id="GO:0009279">
    <property type="term" value="C:cell outer membrane"/>
    <property type="evidence" value="ECO:0007669"/>
    <property type="project" value="UniProtKB-SubCell"/>
</dbReference>
<gene>
    <name evidence="9" type="ORF">SAMN06265218_11157</name>
</gene>
<protein>
    <submittedName>
        <fullName evidence="9">Starch-binding associating with outer membrane</fullName>
    </submittedName>
</protein>
<evidence type="ECO:0000256" key="4">
    <source>
        <dbReference type="ARBA" id="ARBA00023136"/>
    </source>
</evidence>
<dbReference type="RefSeq" id="WP_142714971.1">
    <property type="nucleotide sequence ID" value="NZ_FXTH01000011.1"/>
</dbReference>
<comment type="subcellular location">
    <subcellularLocation>
        <location evidence="1">Cell outer membrane</location>
    </subcellularLocation>
</comment>
<dbReference type="InterPro" id="IPR012944">
    <property type="entry name" value="SusD_RagB_dom"/>
</dbReference>
<comment type="similarity">
    <text evidence="2">Belongs to the SusD family.</text>
</comment>
<evidence type="ECO:0000259" key="7">
    <source>
        <dbReference type="Pfam" id="PF07980"/>
    </source>
</evidence>
<keyword evidence="10" id="KW-1185">Reference proteome</keyword>
<keyword evidence="5" id="KW-0998">Cell outer membrane</keyword>
<dbReference type="Pfam" id="PF07980">
    <property type="entry name" value="SusD_RagB"/>
    <property type="match status" value="1"/>
</dbReference>
<evidence type="ECO:0000259" key="8">
    <source>
        <dbReference type="Pfam" id="PF14322"/>
    </source>
</evidence>
<dbReference type="EMBL" id="FXTH01000011">
    <property type="protein sequence ID" value="SMO72896.1"/>
    <property type="molecule type" value="Genomic_DNA"/>
</dbReference>
<evidence type="ECO:0000256" key="5">
    <source>
        <dbReference type="ARBA" id="ARBA00023237"/>
    </source>
</evidence>
<evidence type="ECO:0000256" key="3">
    <source>
        <dbReference type="ARBA" id="ARBA00022729"/>
    </source>
</evidence>
<feature type="domain" description="SusD-like N-terminal" evidence="8">
    <location>
        <begin position="95"/>
        <end position="221"/>
    </location>
</feature>
<dbReference type="Proteomes" id="UP000317593">
    <property type="component" value="Unassembled WGS sequence"/>
</dbReference>
<accession>A0A521DMJ0</accession>
<keyword evidence="3 6" id="KW-0732">Signal</keyword>
<feature type="signal peptide" evidence="6">
    <location>
        <begin position="1"/>
        <end position="19"/>
    </location>
</feature>
<name>A0A521DMJ0_9BACT</name>
<dbReference type="CDD" id="cd08977">
    <property type="entry name" value="SusD"/>
    <property type="match status" value="1"/>
</dbReference>
<reference evidence="9 10" key="1">
    <citation type="submission" date="2017-05" db="EMBL/GenBank/DDBJ databases">
        <authorList>
            <person name="Varghese N."/>
            <person name="Submissions S."/>
        </authorList>
    </citation>
    <scope>NUCLEOTIDE SEQUENCE [LARGE SCALE GENOMIC DNA]</scope>
    <source>
        <strain evidence="9 10">DSM 21194</strain>
    </source>
</reference>
<sequence>MKNSIYLLIALFLALGVNGCTDVLDVTPSDELSDPVFWKTQEDVELALTGAYHGWESGVNILFLDAMSDNGYEQFGYGFRQKINGQVSASNWRSSSWTAPASGNVANWFTYERIRKYNNFLTKIEDVELDAAVKERYKAEVRFLRAYDYFNKVMFFGDVPLVLEIQSSDVTMSRTPSSEVKQFILSELEDISNILPVQNNIDSQGHITSGAALALKARLELYMENYSDAMASAKAVIDMGVYELFPDYRGLFLRENNSINKESILEIQYVQDDYYNMLPQLNLPASEGGWSAVSVSKTMVDAYETANGLPITEDPEYDPDNPFENRDPRLEMTVIHPGSWWNGRYYNSLDQNYMNSDGEMVSNPDYRQNAAASRGGQQLKKYMQPESIGDMNNYDANIMVIRLAEVYLIFAEAALKTGQDMGLALDYVNKIRSRAGHVEATELTEELIRRERRVELAFEGLRYFDIKRWDLGPEVIDGPYYGSRDGSVNSQTGEVTWDDEYIMLEERNFIPERNYLLPIPQSEMDANPEMTQNPGY</sequence>
<evidence type="ECO:0000256" key="2">
    <source>
        <dbReference type="ARBA" id="ARBA00006275"/>
    </source>
</evidence>
<keyword evidence="4" id="KW-0472">Membrane</keyword>
<evidence type="ECO:0000313" key="10">
    <source>
        <dbReference type="Proteomes" id="UP000317593"/>
    </source>
</evidence>
<dbReference type="Gene3D" id="1.25.40.390">
    <property type="match status" value="1"/>
</dbReference>
<organism evidence="9 10">
    <name type="scientific">Fodinibius sediminis</name>
    <dbReference type="NCBI Taxonomy" id="1214077"/>
    <lineage>
        <taxon>Bacteria</taxon>
        <taxon>Pseudomonadati</taxon>
        <taxon>Balneolota</taxon>
        <taxon>Balneolia</taxon>
        <taxon>Balneolales</taxon>
        <taxon>Balneolaceae</taxon>
        <taxon>Fodinibius</taxon>
    </lineage>
</organism>